<dbReference type="InParanoid" id="A0A0C3FZS3"/>
<dbReference type="STRING" id="765440.A0A0C3FZS3"/>
<reference evidence="2" key="2">
    <citation type="submission" date="2015-01" db="EMBL/GenBank/DDBJ databases">
        <title>Evolutionary Origins and Diversification of the Mycorrhizal Mutualists.</title>
        <authorList>
            <consortium name="DOE Joint Genome Institute"/>
            <consortium name="Mycorrhizal Genomics Consortium"/>
            <person name="Kohler A."/>
            <person name="Kuo A."/>
            <person name="Nagy L.G."/>
            <person name="Floudas D."/>
            <person name="Copeland A."/>
            <person name="Barry K.W."/>
            <person name="Cichocki N."/>
            <person name="Veneault-Fourrey C."/>
            <person name="LaButti K."/>
            <person name="Lindquist E.A."/>
            <person name="Lipzen A."/>
            <person name="Lundell T."/>
            <person name="Morin E."/>
            <person name="Murat C."/>
            <person name="Riley R."/>
            <person name="Ohm R."/>
            <person name="Sun H."/>
            <person name="Tunlid A."/>
            <person name="Henrissat B."/>
            <person name="Grigoriev I.V."/>
            <person name="Hibbett D.S."/>
            <person name="Martin F."/>
        </authorList>
    </citation>
    <scope>NUCLEOTIDE SEQUENCE [LARGE SCALE GENOMIC DNA]</scope>
    <source>
        <strain evidence="2">F 1598</strain>
    </source>
</reference>
<accession>A0A0C3FZS3</accession>
<protein>
    <recommendedName>
        <fullName evidence="3">BTB domain-containing protein</fullName>
    </recommendedName>
</protein>
<evidence type="ECO:0000313" key="2">
    <source>
        <dbReference type="Proteomes" id="UP000054166"/>
    </source>
</evidence>
<dbReference type="AlphaFoldDB" id="A0A0C3FZS3"/>
<reference evidence="1 2" key="1">
    <citation type="submission" date="2014-04" db="EMBL/GenBank/DDBJ databases">
        <authorList>
            <consortium name="DOE Joint Genome Institute"/>
            <person name="Kuo A."/>
            <person name="Tarkka M."/>
            <person name="Buscot F."/>
            <person name="Kohler A."/>
            <person name="Nagy L.G."/>
            <person name="Floudas D."/>
            <person name="Copeland A."/>
            <person name="Barry K.W."/>
            <person name="Cichocki N."/>
            <person name="Veneault-Fourrey C."/>
            <person name="LaButti K."/>
            <person name="Lindquist E.A."/>
            <person name="Lipzen A."/>
            <person name="Lundell T."/>
            <person name="Morin E."/>
            <person name="Murat C."/>
            <person name="Sun H."/>
            <person name="Tunlid A."/>
            <person name="Henrissat B."/>
            <person name="Grigoriev I.V."/>
            <person name="Hibbett D.S."/>
            <person name="Martin F."/>
            <person name="Nordberg H.P."/>
            <person name="Cantor M.N."/>
            <person name="Hua S.X."/>
        </authorList>
    </citation>
    <scope>NUCLEOTIDE SEQUENCE [LARGE SCALE GENOMIC DNA]</scope>
    <source>
        <strain evidence="1 2">F 1598</strain>
    </source>
</reference>
<gene>
    <name evidence="1" type="ORF">PILCRDRAFT_69082</name>
</gene>
<dbReference type="EMBL" id="KN832990">
    <property type="protein sequence ID" value="KIM83731.1"/>
    <property type="molecule type" value="Genomic_DNA"/>
</dbReference>
<organism evidence="1 2">
    <name type="scientific">Piloderma croceum (strain F 1598)</name>
    <dbReference type="NCBI Taxonomy" id="765440"/>
    <lineage>
        <taxon>Eukaryota</taxon>
        <taxon>Fungi</taxon>
        <taxon>Dikarya</taxon>
        <taxon>Basidiomycota</taxon>
        <taxon>Agaricomycotina</taxon>
        <taxon>Agaricomycetes</taxon>
        <taxon>Agaricomycetidae</taxon>
        <taxon>Atheliales</taxon>
        <taxon>Atheliaceae</taxon>
        <taxon>Piloderma</taxon>
    </lineage>
</organism>
<keyword evidence="2" id="KW-1185">Reference proteome</keyword>
<sequence length="230" mass="26048">VENTLFKVPKNHFTTSSIFATIFTLPSGEKDVEGTEERPFTLHGISAVHFECLLKVMYPMMPLTELKLTRQEWCSVLKLSTMWEFTKIRKWAIDKLSEMKAEMGEIEMIEFGTSFDVKEWRLEGYDSLLKRGKTITDEEAERLGWKIAAKLLRLRERFASTLIGTLAVGEACTLCNQTGRAVPGQNSSQCSRCCGLGVGVAGIISRYQNAVSRIREGHTEAVEKEFQMEH</sequence>
<dbReference type="HOGENOM" id="CLU_047592_2_1_1"/>
<name>A0A0C3FZS3_PILCF</name>
<evidence type="ECO:0000313" key="1">
    <source>
        <dbReference type="EMBL" id="KIM83731.1"/>
    </source>
</evidence>
<proteinExistence type="predicted"/>
<evidence type="ECO:0008006" key="3">
    <source>
        <dbReference type="Google" id="ProtNLM"/>
    </source>
</evidence>
<dbReference type="Proteomes" id="UP000054166">
    <property type="component" value="Unassembled WGS sequence"/>
</dbReference>
<feature type="non-terminal residue" evidence="1">
    <location>
        <position position="1"/>
    </location>
</feature>
<dbReference type="OrthoDB" id="2367075at2759"/>